<feature type="compositionally biased region" description="Pro residues" evidence="6">
    <location>
        <begin position="2114"/>
        <end position="2124"/>
    </location>
</feature>
<feature type="compositionally biased region" description="Acidic residues" evidence="6">
    <location>
        <begin position="206"/>
        <end position="221"/>
    </location>
</feature>
<keyword evidence="4" id="KW-0256">Endoplasmic reticulum</keyword>
<dbReference type="GO" id="GO:0007030">
    <property type="term" value="P:Golgi organization"/>
    <property type="evidence" value="ECO:0007669"/>
    <property type="project" value="TreeGrafter"/>
</dbReference>
<gene>
    <name evidence="8" type="ORF">DYB35_005914</name>
    <name evidence="9" type="ORF">DYB37_005738</name>
</gene>
<feature type="region of interest" description="Disordered" evidence="6">
    <location>
        <begin position="2008"/>
        <end position="2124"/>
    </location>
</feature>
<dbReference type="EMBL" id="QUTG01008060">
    <property type="protein sequence ID" value="RHY81543.1"/>
    <property type="molecule type" value="Genomic_DNA"/>
</dbReference>
<reference evidence="10 11" key="1">
    <citation type="submission" date="2018-08" db="EMBL/GenBank/DDBJ databases">
        <title>Aphanomyces genome sequencing and annotation.</title>
        <authorList>
            <person name="Minardi D."/>
            <person name="Oidtmann B."/>
            <person name="Van Der Giezen M."/>
            <person name="Studholme D.J."/>
        </authorList>
    </citation>
    <scope>NUCLEOTIDE SEQUENCE [LARGE SCALE GENOMIC DNA]</scope>
    <source>
        <strain evidence="9 10">Da</strain>
        <strain evidence="8 11">Sv</strain>
    </source>
</reference>
<feature type="compositionally biased region" description="Low complexity" evidence="6">
    <location>
        <begin position="1804"/>
        <end position="1817"/>
    </location>
</feature>
<feature type="compositionally biased region" description="Low complexity" evidence="6">
    <location>
        <begin position="192"/>
        <end position="203"/>
    </location>
</feature>
<feature type="compositionally biased region" description="Polar residues" evidence="6">
    <location>
        <begin position="1779"/>
        <end position="1791"/>
    </location>
</feature>
<evidence type="ECO:0000259" key="7">
    <source>
        <dbReference type="Pfam" id="PF12931"/>
    </source>
</evidence>
<evidence type="ECO:0000256" key="1">
    <source>
        <dbReference type="ARBA" id="ARBA00004240"/>
    </source>
</evidence>
<evidence type="ECO:0000313" key="10">
    <source>
        <dbReference type="Proteomes" id="UP000285430"/>
    </source>
</evidence>
<dbReference type="GO" id="GO:0070973">
    <property type="term" value="P:protein localization to endoplasmic reticulum exit site"/>
    <property type="evidence" value="ECO:0007669"/>
    <property type="project" value="TreeGrafter"/>
</dbReference>
<feature type="compositionally biased region" description="Low complexity" evidence="6">
    <location>
        <begin position="2012"/>
        <end position="2045"/>
    </location>
</feature>
<organism evidence="9 10">
    <name type="scientific">Aphanomyces astaci</name>
    <name type="common">Crayfish plague agent</name>
    <dbReference type="NCBI Taxonomy" id="112090"/>
    <lineage>
        <taxon>Eukaryota</taxon>
        <taxon>Sar</taxon>
        <taxon>Stramenopiles</taxon>
        <taxon>Oomycota</taxon>
        <taxon>Saprolegniomycetes</taxon>
        <taxon>Saprolegniales</taxon>
        <taxon>Verrucalvaceae</taxon>
        <taxon>Aphanomyces</taxon>
    </lineage>
</organism>
<evidence type="ECO:0000313" key="11">
    <source>
        <dbReference type="Proteomes" id="UP000285712"/>
    </source>
</evidence>
<feature type="compositionally biased region" description="Low complexity" evidence="6">
    <location>
        <begin position="641"/>
        <end position="650"/>
    </location>
</feature>
<feature type="region of interest" description="Disordered" evidence="6">
    <location>
        <begin position="1297"/>
        <end position="1346"/>
    </location>
</feature>
<evidence type="ECO:0000313" key="8">
    <source>
        <dbReference type="EMBL" id="RHY81543.1"/>
    </source>
</evidence>
<comment type="subcellular location">
    <subcellularLocation>
        <location evidence="1">Endoplasmic reticulum</location>
    </subcellularLocation>
</comment>
<feature type="compositionally biased region" description="Low complexity" evidence="6">
    <location>
        <begin position="1837"/>
        <end position="1846"/>
    </location>
</feature>
<protein>
    <recommendedName>
        <fullName evidence="7">Sec16 Sec23-binding domain-containing protein</fullName>
    </recommendedName>
</protein>
<dbReference type="Proteomes" id="UP000285712">
    <property type="component" value="Unassembled WGS sequence"/>
</dbReference>
<evidence type="ECO:0000256" key="2">
    <source>
        <dbReference type="ARBA" id="ARBA00005927"/>
    </source>
</evidence>
<dbReference type="CDD" id="cd09233">
    <property type="entry name" value="ACE1-Sec16-like"/>
    <property type="match status" value="1"/>
</dbReference>
<feature type="compositionally biased region" description="Polar residues" evidence="6">
    <location>
        <begin position="1852"/>
        <end position="1861"/>
    </location>
</feature>
<feature type="compositionally biased region" description="Low complexity" evidence="6">
    <location>
        <begin position="396"/>
        <end position="409"/>
    </location>
</feature>
<feature type="region of interest" description="Disordered" evidence="6">
    <location>
        <begin position="1101"/>
        <end position="1167"/>
    </location>
</feature>
<sequence>MEGQGVRSLFGPPSSSESEGWEVVDQEDRTAAPHAASRQALSINPHAEVNKPQFPVRVPTKNAVPSHVVEDLLAEHHRIHGRQATLDLYADDADDNDGGAWGTDSPSNLLGSDELDFDDEASPAKAQTLHQTSSWNQQFELSPRQPPAGAFGDDDLDLDDDDVDLSTTSHPDVARGPSTPTAAEPSYDLHTSSPFSESAEPPEGAFGDDDLDLDDDSEGDVDQPIVTEQVEQDEVPFHAHVPEHVEEETSHPHEQVEVTSHDHVHEVLEHINSDNAPEVHSFVIAPELHAIPLSPYDAPAGAFGDDDLDLDDDDIDETEQVDDVAEPPVEMDIPEVSHIDTRYHLHDGVAEASPEESPTHRDSWAGEAVSVDDDVVGTATCAEHDQLPPHPHHHPPAASSLPKPLPAVSQSEKVAASLDDSLVESHEQPVLLVSPPPPFALDEGEETGPPLHDHPSEVVLETCFDRRADGDVDIPEAIPPHIVDPPSVQEAEEDWHPESVHVVPPSVTSVLDRDQDAANVLSNADPPDAVELHAEIEFDHHHSAASLFASHVEAYDTASPFDLPQGEENPADAAPPLHVMEQPQAGSSNDSPEQVVEASFQSTNVYMDDDTQTPVRFQSAQAAPPHHHHHTSAPEVHGGTPPSSSVDSAPPVLEVLDCSIESHPSPFDEADARGFLSPPVPPYPARGNVSSGYEAEGVETAVPDASAVFSAGFGDDLVPEFHAPRPSSDQYESQSYATTSSPFDDQHGYHAAHSAFAVSHILAPPATTAFGNYEETTPPHETLFDAPLGSPEETTAVYDHDPFRSSAHGSPSDFDPQDTASADELFSSAGGFSAFDATPPRAPSHFANPSQYYSAPHIPTTTQPSDEFFSTRMDSRDLSSSFHSVGHDAAHLFGEAIGQGNDDHHPFGDPFVAAASAPHHHHHHPDYHSADELFPQGNDAPSVVHEAQCAHDQRHNYLYPPPTPVHQSYSAFQQPATYVEQTFESYEVEQLPSPEQHQHAVDPSGFLDEQPLPRSHSVIGYDTPQVGHEDEFTGDDGPPPPSAQTFTSGGVQHQSDLNEGPTFGSPEQCDPVLNQQRTELYQSHPSTSDLLLSPEVVRAQYATPPQPDNHSTGVTTSATSNGSPGSSILLTATTYPETTLPSPPPHPTTKAADVASTNRPPHPTPPVFQVSKLKLHLDVDDVPTADSLFSPTNGNEISNVFGASAFDQPPSSLGGFANNATTLFSQTSSATAVESFARPLYEPLPETPFASETPFGSVSSANEYGHTTSFEEPAAADLFAGSVSSTPFDQQLDFAESTEHQHPFGQAATHQDDAAQGFGNHPEPSPYNQSAANASSHSFDEPLDESRKGPLDFYKMDSLHHESDGFYEKVRGFPGPLLPSTSDEAILKYMGAQGSIHEDERVLWELMHVFVKSKGKVSNRDATDMLLLPLLQNSLARRSNAQYDAAPPPILNTRATDESNATIRQLLLNGDRKAAVDVAVAANMWPEAMLMASMVDSALYKSVVESFVSSRYGSGDPLRTMLMVLGDLGVQSVQEVPNNHVSKDQLPTTDSLLLGNWVAQVQILIANPTTNTNTVLVELGDRLLRETNNVWAAHTCFLLAGVPVEAPNARMTLIGGHTTGDVRFFVRPHTIQWTEVYEHVTSPTPLVPFQGYKFIYATLLADAGCCDVAFKYVDAMRKTLETWTLKLKMPSSPYLDNLKMQLDVFDDRLRFFMGQERVDAAEVQVAKKGGGLFSSLTGFLDKTLDKIVNDTPLPPAKTVSMVTGTAFAPHMFPPAPPASNNSQTGPGSHNSGIAAPGSQGGHGSASSSTGPYAAAPGSQGGYGPPSGTSSHNHKGFAASPQAAADASGFGIDSQNGPSSWNTPHHPPAAPTSSHEAVAEHSALPPRSQHSNAAAAPVSAPTHAQPVPHPPLKKSSSFSMDSKSHVVADKPDAPDTATSTSISKAKTPPTSQKKSGWGFPSLSLPSLGIVDMLRRGADPVGDATVAKVGRDMEAYFCQEKKRWVFPGEEATDDAAGPPSAPPTSFAAAAPSSSASSAPDDPLAALMAPPPMKETTPLAAMMAPPARSMYGSQRGGAAAVKRAPARPQYAVFKPSPAAASSVIDDPPGSANDNSSLPPPPGSSGGQ</sequence>
<dbReference type="Gene3D" id="1.25.40.1030">
    <property type="match status" value="1"/>
</dbReference>
<feature type="compositionally biased region" description="Low complexity" evidence="6">
    <location>
        <begin position="1935"/>
        <end position="1950"/>
    </location>
</feature>
<feature type="compositionally biased region" description="Acidic residues" evidence="6">
    <location>
        <begin position="152"/>
        <end position="164"/>
    </location>
</feature>
<keyword evidence="5" id="KW-0931">ER-Golgi transport</keyword>
<dbReference type="Proteomes" id="UP000285430">
    <property type="component" value="Unassembled WGS sequence"/>
</dbReference>
<name>A0A3R7AM03_APHAT</name>
<dbReference type="GO" id="GO:0070971">
    <property type="term" value="C:endoplasmic reticulum exit site"/>
    <property type="evidence" value="ECO:0007669"/>
    <property type="project" value="TreeGrafter"/>
</dbReference>
<feature type="compositionally biased region" description="Polar residues" evidence="6">
    <location>
        <begin position="128"/>
        <end position="140"/>
    </location>
</feature>
<evidence type="ECO:0000256" key="6">
    <source>
        <dbReference type="SAM" id="MobiDB-lite"/>
    </source>
</evidence>
<feature type="region of interest" description="Disordered" evidence="6">
    <location>
        <begin position="788"/>
        <end position="868"/>
    </location>
</feature>
<feature type="compositionally biased region" description="Polar residues" evidence="6">
    <location>
        <begin position="1108"/>
        <end position="1132"/>
    </location>
</feature>
<dbReference type="EMBL" id="QUTH01001752">
    <property type="protein sequence ID" value="RHZ29432.1"/>
    <property type="molecule type" value="Genomic_DNA"/>
</dbReference>
<evidence type="ECO:0000313" key="9">
    <source>
        <dbReference type="EMBL" id="RHZ29432.1"/>
    </source>
</evidence>
<evidence type="ECO:0000256" key="4">
    <source>
        <dbReference type="ARBA" id="ARBA00022824"/>
    </source>
</evidence>
<feature type="region of interest" description="Disordered" evidence="6">
    <location>
        <begin position="990"/>
        <end position="1070"/>
    </location>
</feature>
<dbReference type="PANTHER" id="PTHR13402">
    <property type="entry name" value="RGPR-RELATED"/>
    <property type="match status" value="1"/>
</dbReference>
<comment type="caution">
    <text evidence="9">The sequence shown here is derived from an EMBL/GenBank/DDBJ whole genome shotgun (WGS) entry which is preliminary data.</text>
</comment>
<feature type="region of interest" description="Disordered" evidence="6">
    <location>
        <begin position="1"/>
        <end position="52"/>
    </location>
</feature>
<feature type="region of interest" description="Disordered" evidence="6">
    <location>
        <begin position="382"/>
        <end position="455"/>
    </location>
</feature>
<evidence type="ECO:0000256" key="3">
    <source>
        <dbReference type="ARBA" id="ARBA00022448"/>
    </source>
</evidence>
<feature type="compositionally biased region" description="Polar residues" evidence="6">
    <location>
        <begin position="1043"/>
        <end position="1057"/>
    </location>
</feature>
<comment type="similarity">
    <text evidence="2">Belongs to the SEC16 family.</text>
</comment>
<dbReference type="GO" id="GO:0016192">
    <property type="term" value="P:vesicle-mediated transport"/>
    <property type="evidence" value="ECO:0007669"/>
    <property type="project" value="UniProtKB-KW"/>
</dbReference>
<proteinExistence type="inferred from homology"/>
<feature type="region of interest" description="Disordered" evidence="6">
    <location>
        <begin position="719"/>
        <end position="741"/>
    </location>
</feature>
<accession>A0A3R7AM03</accession>
<evidence type="ECO:0000256" key="5">
    <source>
        <dbReference type="ARBA" id="ARBA00022892"/>
    </source>
</evidence>
<dbReference type="GO" id="GO:0012507">
    <property type="term" value="C:ER to Golgi transport vesicle membrane"/>
    <property type="evidence" value="ECO:0007669"/>
    <property type="project" value="TreeGrafter"/>
</dbReference>
<feature type="compositionally biased region" description="Low complexity" evidence="6">
    <location>
        <begin position="1889"/>
        <end position="1903"/>
    </location>
</feature>
<feature type="compositionally biased region" description="Polar residues" evidence="6">
    <location>
        <begin position="1326"/>
        <end position="1337"/>
    </location>
</feature>
<feature type="region of interest" description="Disordered" evidence="6">
    <location>
        <begin position="90"/>
        <end position="221"/>
    </location>
</feature>
<dbReference type="InterPro" id="IPR024298">
    <property type="entry name" value="Sec16_Sec23-bd"/>
</dbReference>
<feature type="region of interest" description="Disordered" evidence="6">
    <location>
        <begin position="619"/>
        <end position="650"/>
    </location>
</feature>
<feature type="compositionally biased region" description="Polar residues" evidence="6">
    <location>
        <begin position="727"/>
        <end position="741"/>
    </location>
</feature>
<feature type="compositionally biased region" description="Polar residues" evidence="6">
    <location>
        <begin position="847"/>
        <end position="865"/>
    </location>
</feature>
<dbReference type="VEuPathDB" id="FungiDB:H257_07417"/>
<feature type="domain" description="Sec16 Sec23-binding" evidence="7">
    <location>
        <begin position="1463"/>
        <end position="1748"/>
    </location>
</feature>
<dbReference type="Pfam" id="PF12931">
    <property type="entry name" value="TPR_Sec16"/>
    <property type="match status" value="1"/>
</dbReference>
<feature type="compositionally biased region" description="Basic and acidic residues" evidence="6">
    <location>
        <begin position="1921"/>
        <end position="1932"/>
    </location>
</feature>
<keyword evidence="3" id="KW-0813">Transport</keyword>
<dbReference type="PANTHER" id="PTHR13402:SF6">
    <property type="entry name" value="SECRETORY 16, ISOFORM I"/>
    <property type="match status" value="1"/>
</dbReference>
<feature type="region of interest" description="Disordered" evidence="6">
    <location>
        <begin position="1770"/>
        <end position="1957"/>
    </location>
</feature>